<dbReference type="FunFam" id="3.40.50.300:FF:000776">
    <property type="entry name" value="Guanylate kinase 2"/>
    <property type="match status" value="1"/>
</dbReference>
<proteinExistence type="inferred from homology"/>
<evidence type="ECO:0000313" key="13">
    <source>
        <dbReference type="RefSeq" id="XP_004493516.1"/>
    </source>
</evidence>
<dbReference type="PANTHER" id="PTHR23117">
    <property type="entry name" value="GUANYLATE KINASE-RELATED"/>
    <property type="match status" value="1"/>
</dbReference>
<dbReference type="HAMAP" id="MF_00328">
    <property type="entry name" value="Guanylate_kinase"/>
    <property type="match status" value="1"/>
</dbReference>
<evidence type="ECO:0000256" key="7">
    <source>
        <dbReference type="ARBA" id="ARBA00048594"/>
    </source>
</evidence>
<dbReference type="EC" id="2.7.4.8" evidence="2"/>
<dbReference type="KEGG" id="cam:101514436"/>
<dbReference type="Proteomes" id="UP000087171">
    <property type="component" value="Chromosome Ca3"/>
</dbReference>
<reference evidence="12 13" key="2">
    <citation type="submission" date="2025-04" db="UniProtKB">
        <authorList>
            <consortium name="RefSeq"/>
        </authorList>
    </citation>
    <scope>IDENTIFICATION</scope>
    <source>
        <tissue evidence="12 13">Etiolated seedlings</tissue>
    </source>
</reference>
<dbReference type="FunFam" id="3.30.63.10:FF:000002">
    <property type="entry name" value="Guanylate kinase 1"/>
    <property type="match status" value="1"/>
</dbReference>
<dbReference type="SUPFAM" id="SSF50965">
    <property type="entry name" value="Galactose oxidase, central domain"/>
    <property type="match status" value="1"/>
</dbReference>
<evidence type="ECO:0000256" key="8">
    <source>
        <dbReference type="ARBA" id="ARBA00067520"/>
    </source>
</evidence>
<dbReference type="AlphaFoldDB" id="A0A1S2XRR4"/>
<dbReference type="SMART" id="SM00072">
    <property type="entry name" value="GuKc"/>
    <property type="match status" value="1"/>
</dbReference>
<dbReference type="PROSITE" id="PS50052">
    <property type="entry name" value="GUANYLATE_KINASE_2"/>
    <property type="match status" value="1"/>
</dbReference>
<comment type="similarity">
    <text evidence="1">Belongs to the guanylate kinase family.</text>
</comment>
<organism evidence="11 13">
    <name type="scientific">Cicer arietinum</name>
    <name type="common">Chickpea</name>
    <name type="synonym">Garbanzo</name>
    <dbReference type="NCBI Taxonomy" id="3827"/>
    <lineage>
        <taxon>Eukaryota</taxon>
        <taxon>Viridiplantae</taxon>
        <taxon>Streptophyta</taxon>
        <taxon>Embryophyta</taxon>
        <taxon>Tracheophyta</taxon>
        <taxon>Spermatophyta</taxon>
        <taxon>Magnoliopsida</taxon>
        <taxon>eudicotyledons</taxon>
        <taxon>Gunneridae</taxon>
        <taxon>Pentapetalae</taxon>
        <taxon>rosids</taxon>
        <taxon>fabids</taxon>
        <taxon>Fabales</taxon>
        <taxon>Fabaceae</taxon>
        <taxon>Papilionoideae</taxon>
        <taxon>50 kb inversion clade</taxon>
        <taxon>NPAAA clade</taxon>
        <taxon>Hologalegina</taxon>
        <taxon>IRL clade</taxon>
        <taxon>Cicereae</taxon>
        <taxon>Cicer</taxon>
    </lineage>
</organism>
<dbReference type="InterPro" id="IPR020590">
    <property type="entry name" value="Guanylate_kinase_CS"/>
</dbReference>
<name>A0A1S2XRR4_CICAR</name>
<dbReference type="GO" id="GO:0004385">
    <property type="term" value="F:GMP kinase activity"/>
    <property type="evidence" value="ECO:0007669"/>
    <property type="project" value="UniProtKB-EC"/>
</dbReference>
<keyword evidence="4" id="KW-0547">Nucleotide-binding</keyword>
<reference evidence="11" key="1">
    <citation type="journal article" date="2013" name="Nat. Biotechnol.">
        <title>Draft genome sequence of chickpea (Cicer arietinum) provides a resource for trait improvement.</title>
        <authorList>
            <person name="Varshney R.K."/>
            <person name="Song C."/>
            <person name="Saxena R.K."/>
            <person name="Azam S."/>
            <person name="Yu S."/>
            <person name="Sharpe A.G."/>
            <person name="Cannon S."/>
            <person name="Baek J."/>
            <person name="Rosen B.D."/>
            <person name="Tar'an B."/>
            <person name="Millan T."/>
            <person name="Zhang X."/>
            <person name="Ramsay L.D."/>
            <person name="Iwata A."/>
            <person name="Wang Y."/>
            <person name="Nelson W."/>
            <person name="Farmer A.D."/>
            <person name="Gaur P.M."/>
            <person name="Soderlund C."/>
            <person name="Penmetsa R.V."/>
            <person name="Xu C."/>
            <person name="Bharti A.K."/>
            <person name="He W."/>
            <person name="Winter P."/>
            <person name="Zhao S."/>
            <person name="Hane J.K."/>
            <person name="Carrasquilla-Garcia N."/>
            <person name="Condie J.A."/>
            <person name="Upadhyaya H.D."/>
            <person name="Luo M.C."/>
            <person name="Thudi M."/>
            <person name="Gowda C.L."/>
            <person name="Singh N.P."/>
            <person name="Lichtenzveig J."/>
            <person name="Gali K.K."/>
            <person name="Rubio J."/>
            <person name="Nadarajan N."/>
            <person name="Dolezel J."/>
            <person name="Bansal K.C."/>
            <person name="Xu X."/>
            <person name="Edwards D."/>
            <person name="Zhang G."/>
            <person name="Kahl G."/>
            <person name="Gil J."/>
            <person name="Singh K.B."/>
            <person name="Datta S.K."/>
            <person name="Jackson S.A."/>
            <person name="Wang J."/>
            <person name="Cook D.R."/>
        </authorList>
    </citation>
    <scope>NUCLEOTIDE SEQUENCE [LARGE SCALE GENOMIC DNA]</scope>
    <source>
        <strain evidence="11">cv. CDC Frontier</strain>
    </source>
</reference>
<dbReference type="Pfam" id="PF00625">
    <property type="entry name" value="Guanylate_kin"/>
    <property type="match status" value="1"/>
</dbReference>
<dbReference type="InterPro" id="IPR027417">
    <property type="entry name" value="P-loop_NTPase"/>
</dbReference>
<dbReference type="InterPro" id="IPR015915">
    <property type="entry name" value="Kelch-typ_b-propeller"/>
</dbReference>
<evidence type="ECO:0000313" key="12">
    <source>
        <dbReference type="RefSeq" id="XP_004493515.1"/>
    </source>
</evidence>
<dbReference type="SUPFAM" id="SSF52540">
    <property type="entry name" value="P-loop containing nucleoside triphosphate hydrolases"/>
    <property type="match status" value="1"/>
</dbReference>
<dbReference type="OrthoDB" id="6334211at2759"/>
<evidence type="ECO:0000256" key="4">
    <source>
        <dbReference type="ARBA" id="ARBA00022741"/>
    </source>
</evidence>
<accession>A0A1S2XRR4</accession>
<dbReference type="PaxDb" id="3827-XP_004493515.1"/>
<dbReference type="GO" id="GO:0005829">
    <property type="term" value="C:cytosol"/>
    <property type="evidence" value="ECO:0007669"/>
    <property type="project" value="TreeGrafter"/>
</dbReference>
<dbReference type="eggNOG" id="KOG0707">
    <property type="taxonomic scope" value="Eukaryota"/>
</dbReference>
<dbReference type="NCBIfam" id="TIGR03263">
    <property type="entry name" value="guanyl_kin"/>
    <property type="match status" value="1"/>
</dbReference>
<feature type="domain" description="Guanylate kinase-like" evidence="10">
    <location>
        <begin position="133"/>
        <end position="315"/>
    </location>
</feature>
<dbReference type="PROSITE" id="PS00856">
    <property type="entry name" value="GUANYLATE_KINASE_1"/>
    <property type="match status" value="1"/>
</dbReference>
<evidence type="ECO:0000256" key="1">
    <source>
        <dbReference type="ARBA" id="ARBA00005790"/>
    </source>
</evidence>
<keyword evidence="3" id="KW-0808">Transferase</keyword>
<dbReference type="GO" id="GO:0005524">
    <property type="term" value="F:ATP binding"/>
    <property type="evidence" value="ECO:0007669"/>
    <property type="project" value="UniProtKB-KW"/>
</dbReference>
<dbReference type="Gene3D" id="3.40.50.300">
    <property type="entry name" value="P-loop containing nucleotide triphosphate hydrolases"/>
    <property type="match status" value="1"/>
</dbReference>
<dbReference type="CDD" id="cd00071">
    <property type="entry name" value="GMPK"/>
    <property type="match status" value="1"/>
</dbReference>
<dbReference type="PANTHER" id="PTHR23117:SF13">
    <property type="entry name" value="GUANYLATE KINASE"/>
    <property type="match status" value="1"/>
</dbReference>
<dbReference type="Gene3D" id="2.120.10.80">
    <property type="entry name" value="Kelch-type beta propeller"/>
    <property type="match status" value="1"/>
</dbReference>
<dbReference type="InterPro" id="IPR011043">
    <property type="entry name" value="Gal_Oxase/kelch_b-propeller"/>
</dbReference>
<dbReference type="InterPro" id="IPR017665">
    <property type="entry name" value="Guanylate_kinase"/>
</dbReference>
<dbReference type="GeneID" id="101514436"/>
<dbReference type="InterPro" id="IPR008145">
    <property type="entry name" value="GK/Ca_channel_bsu"/>
</dbReference>
<comment type="catalytic activity">
    <reaction evidence="7">
        <text>GMP + ATP = GDP + ADP</text>
        <dbReference type="Rhea" id="RHEA:20780"/>
        <dbReference type="ChEBI" id="CHEBI:30616"/>
        <dbReference type="ChEBI" id="CHEBI:58115"/>
        <dbReference type="ChEBI" id="CHEBI:58189"/>
        <dbReference type="ChEBI" id="CHEBI:456216"/>
        <dbReference type="EC" id="2.7.4.8"/>
    </reaction>
</comment>
<gene>
    <name evidence="12 13" type="primary">LOC101514436</name>
</gene>
<evidence type="ECO:0000256" key="3">
    <source>
        <dbReference type="ARBA" id="ARBA00022679"/>
    </source>
</evidence>
<evidence type="ECO:0000256" key="2">
    <source>
        <dbReference type="ARBA" id="ARBA00012961"/>
    </source>
</evidence>
<evidence type="ECO:0000256" key="6">
    <source>
        <dbReference type="ARBA" id="ARBA00022840"/>
    </source>
</evidence>
<keyword evidence="11" id="KW-1185">Reference proteome</keyword>
<evidence type="ECO:0000313" key="11">
    <source>
        <dbReference type="Proteomes" id="UP000087171"/>
    </source>
</evidence>
<evidence type="ECO:0000256" key="5">
    <source>
        <dbReference type="ARBA" id="ARBA00022777"/>
    </source>
</evidence>
<dbReference type="RefSeq" id="XP_004493516.1">
    <property type="nucleotide sequence ID" value="XM_004493459.3"/>
</dbReference>
<dbReference type="STRING" id="3827.A0A1S2XRR4"/>
<keyword evidence="6" id="KW-0067">ATP-binding</keyword>
<evidence type="ECO:0000259" key="10">
    <source>
        <dbReference type="PROSITE" id="PS50052"/>
    </source>
</evidence>
<evidence type="ECO:0000256" key="9">
    <source>
        <dbReference type="ARBA" id="ARBA00081967"/>
    </source>
</evidence>
<dbReference type="RefSeq" id="XP_004493515.1">
    <property type="nucleotide sequence ID" value="XM_004493458.3"/>
</dbReference>
<protein>
    <recommendedName>
        <fullName evidence="8">Guanylate kinase 1</fullName>
        <ecNumber evidence="2">2.7.4.8</ecNumber>
    </recommendedName>
    <alternativeName>
        <fullName evidence="9">GMP kinase 1</fullName>
    </alternativeName>
</protein>
<dbReference type="InterPro" id="IPR008144">
    <property type="entry name" value="Guanylate_kin-like_dom"/>
</dbReference>
<sequence length="387" mass="42643">MGEAPAFLVDDLQDGPLSGLELNNGACKTTTMVGDKTYVIVGAGDGTLSIDVQIFDRSLGEWVHPTVLGNKPSSCKGHSAVLFENRILVLKKGSKPDDQIWFLEVDTQYVRQQRKKLGTEVVAWSKGVIGNVERPVVISGPSGVGKGTLISMLMKEFPSMFGFSVSHTTRAPRNMEKDGVHYHFTDKSVMEKEIKNGKFLEFASVHGNLYGTSVEAVEVVADSGKRCILDIDVQGARSVRASSLEAIFIFISPPSMEELEKRLRDRGTEAEEQILKRLRNAEAEIEQGKSSNVFDFTLYNDNLEECYERLKKLLGLDGFVTPQKSAAPREINLPMDHSVSKVDDKIIINCISSELENESKNLIMLDVSSIKGGAPGRTRGLDFQVID</sequence>
<keyword evidence="5 12" id="KW-0418">Kinase</keyword>